<gene>
    <name evidence="2" type="ORF">N787_04780</name>
</gene>
<keyword evidence="1" id="KW-0812">Transmembrane</keyword>
<sequence>MGENELRWQLRQLPAEIDPPRDLWPGIAARLPAPAPRRRIAPWLGGLALAASVSLAIGLAWQLRVPTAAPADPQAELVQREAEAMTREYQAALGQFEGAPMPDPLAPALATLDRSAEEIRAALDADPDATYLLGQLRRTYARRLELTQRAAGATPA</sequence>
<dbReference type="AlphaFoldDB" id="A0A091ASW9"/>
<feature type="transmembrane region" description="Helical" evidence="1">
    <location>
        <begin position="40"/>
        <end position="61"/>
    </location>
</feature>
<evidence type="ECO:0000256" key="1">
    <source>
        <dbReference type="SAM" id="Phobius"/>
    </source>
</evidence>
<accession>A0A091ASW9</accession>
<dbReference type="RefSeq" id="WP_034214788.1">
    <property type="nucleotide sequence ID" value="NZ_AVCK01000055.1"/>
</dbReference>
<proteinExistence type="predicted"/>
<name>A0A091ASW9_9GAMM</name>
<evidence type="ECO:0000313" key="2">
    <source>
        <dbReference type="EMBL" id="KFN42089.1"/>
    </source>
</evidence>
<dbReference type="eggNOG" id="ENOG5032SC5">
    <property type="taxonomic scope" value="Bacteria"/>
</dbReference>
<dbReference type="PATRIC" id="fig|1384056.3.peg.2478"/>
<keyword evidence="3" id="KW-1185">Reference proteome</keyword>
<protein>
    <submittedName>
        <fullName evidence="2">Uncharacterized protein</fullName>
    </submittedName>
</protein>
<keyword evidence="1" id="KW-0472">Membrane</keyword>
<keyword evidence="1" id="KW-1133">Transmembrane helix</keyword>
<dbReference type="Proteomes" id="UP000029393">
    <property type="component" value="Unassembled WGS sequence"/>
</dbReference>
<reference evidence="2 3" key="1">
    <citation type="submission" date="2013-09" db="EMBL/GenBank/DDBJ databases">
        <title>Genome sequencing of Arenimonas metalli.</title>
        <authorList>
            <person name="Chen F."/>
            <person name="Wang G."/>
        </authorList>
    </citation>
    <scope>NUCLEOTIDE SEQUENCE [LARGE SCALE GENOMIC DNA]</scope>
    <source>
        <strain evidence="2 3">CF5-1</strain>
    </source>
</reference>
<dbReference type="STRING" id="1384056.N787_04780"/>
<dbReference type="EMBL" id="AVCK01000055">
    <property type="protein sequence ID" value="KFN42089.1"/>
    <property type="molecule type" value="Genomic_DNA"/>
</dbReference>
<evidence type="ECO:0000313" key="3">
    <source>
        <dbReference type="Proteomes" id="UP000029393"/>
    </source>
</evidence>
<comment type="caution">
    <text evidence="2">The sequence shown here is derived from an EMBL/GenBank/DDBJ whole genome shotgun (WGS) entry which is preliminary data.</text>
</comment>
<dbReference type="OrthoDB" id="5999392at2"/>
<organism evidence="2 3">
    <name type="scientific">Arenimonas metalli CF5-1</name>
    <dbReference type="NCBI Taxonomy" id="1384056"/>
    <lineage>
        <taxon>Bacteria</taxon>
        <taxon>Pseudomonadati</taxon>
        <taxon>Pseudomonadota</taxon>
        <taxon>Gammaproteobacteria</taxon>
        <taxon>Lysobacterales</taxon>
        <taxon>Lysobacteraceae</taxon>
        <taxon>Arenimonas</taxon>
    </lineage>
</organism>